<dbReference type="AlphaFoldDB" id="A0AAI9EFE0"/>
<dbReference type="SUPFAM" id="SSF56801">
    <property type="entry name" value="Acetyl-CoA synthetase-like"/>
    <property type="match status" value="1"/>
</dbReference>
<sequence>MFSMGMTGTPKGIVHSQGGLVINGLEEHLLNYDHEDTAVHYYYAGIGWTLWNIMIAVLSSRATIVLYDGSPFYPTLERRLKLVLATGVTSFGVGPRYFTEFTACQISTSSGTELCGKILHGSRTLPTYAGETALKCLGMDVDVFTPEGKSAPLGEAGELNDDTERKRYRAACFEGFAHVWTHSDHVKIDPDTKGLTILGRSDGVLNPSGIRSGSREIDTVLERVAQVEVLDSICVGQQRRRQDESERVCLFLLLRDEKKQKKTKKLRPELVKRIRDGIQQDLSRRHVPHFPLPAVDGVIPYNANGKKLEMPLRSV</sequence>
<name>A0AAI9EFE0_9PEZI</name>
<dbReference type="PANTHER" id="PTHR42921:SF1">
    <property type="entry name" value="ACETOACETYL-COA SYNTHETASE"/>
    <property type="match status" value="1"/>
</dbReference>
<comment type="caution">
    <text evidence="2">The sequence shown here is derived from an EMBL/GenBank/DDBJ whole genome shotgun (WGS) entry which is preliminary data.</text>
</comment>
<dbReference type="Gene3D" id="3.40.50.12780">
    <property type="entry name" value="N-terminal domain of ligase-like"/>
    <property type="match status" value="1"/>
</dbReference>
<dbReference type="EMBL" id="CAVMBE010000104">
    <property type="protein sequence ID" value="CAK4034120.1"/>
    <property type="molecule type" value="Genomic_DNA"/>
</dbReference>
<dbReference type="Pfam" id="PF00501">
    <property type="entry name" value="AMP-binding"/>
    <property type="match status" value="1"/>
</dbReference>
<evidence type="ECO:0000313" key="2">
    <source>
        <dbReference type="EMBL" id="CAK4034120.1"/>
    </source>
</evidence>
<feature type="domain" description="AMP-dependent synthetase/ligase" evidence="1">
    <location>
        <begin position="1"/>
        <end position="103"/>
    </location>
</feature>
<dbReference type="GO" id="GO:0030729">
    <property type="term" value="F:acetoacetate-CoA ligase activity"/>
    <property type="evidence" value="ECO:0007669"/>
    <property type="project" value="TreeGrafter"/>
</dbReference>
<accession>A0AAI9EFE0</accession>
<dbReference type="InterPro" id="IPR042099">
    <property type="entry name" value="ANL_N_sf"/>
</dbReference>
<protein>
    <submittedName>
        <fullName evidence="2">Acetoacetate- ligase</fullName>
    </submittedName>
</protein>
<gene>
    <name evidence="2" type="ORF">LECACI_7A009278</name>
</gene>
<reference evidence="2" key="1">
    <citation type="submission" date="2023-11" db="EMBL/GenBank/DDBJ databases">
        <authorList>
            <person name="Alioto T."/>
            <person name="Alioto T."/>
            <person name="Gomez Garrido J."/>
        </authorList>
    </citation>
    <scope>NUCLEOTIDE SEQUENCE</scope>
</reference>
<evidence type="ECO:0000259" key="1">
    <source>
        <dbReference type="Pfam" id="PF00501"/>
    </source>
</evidence>
<dbReference type="PANTHER" id="PTHR42921">
    <property type="entry name" value="ACETOACETYL-COA SYNTHETASE"/>
    <property type="match status" value="1"/>
</dbReference>
<dbReference type="Proteomes" id="UP001296104">
    <property type="component" value="Unassembled WGS sequence"/>
</dbReference>
<keyword evidence="3" id="KW-1185">Reference proteome</keyword>
<dbReference type="InterPro" id="IPR045851">
    <property type="entry name" value="AMP-bd_C_sf"/>
</dbReference>
<evidence type="ECO:0000313" key="3">
    <source>
        <dbReference type="Proteomes" id="UP001296104"/>
    </source>
</evidence>
<keyword evidence="2" id="KW-0436">Ligase</keyword>
<dbReference type="Gene3D" id="3.30.300.30">
    <property type="match status" value="1"/>
</dbReference>
<organism evidence="2 3">
    <name type="scientific">Lecanosticta acicola</name>
    <dbReference type="NCBI Taxonomy" id="111012"/>
    <lineage>
        <taxon>Eukaryota</taxon>
        <taxon>Fungi</taxon>
        <taxon>Dikarya</taxon>
        <taxon>Ascomycota</taxon>
        <taxon>Pezizomycotina</taxon>
        <taxon>Dothideomycetes</taxon>
        <taxon>Dothideomycetidae</taxon>
        <taxon>Mycosphaerellales</taxon>
        <taxon>Mycosphaerellaceae</taxon>
        <taxon>Lecanosticta</taxon>
    </lineage>
</organism>
<dbReference type="InterPro" id="IPR000873">
    <property type="entry name" value="AMP-dep_synth/lig_dom"/>
</dbReference>
<proteinExistence type="predicted"/>